<evidence type="ECO:0000313" key="1">
    <source>
        <dbReference type="EMBL" id="PIC33713.1"/>
    </source>
</evidence>
<evidence type="ECO:0000313" key="2">
    <source>
        <dbReference type="Proteomes" id="UP000230233"/>
    </source>
</evidence>
<protein>
    <submittedName>
        <fullName evidence="1">Uncharacterized protein</fullName>
    </submittedName>
</protein>
<organism evidence="1 2">
    <name type="scientific">Caenorhabditis nigoni</name>
    <dbReference type="NCBI Taxonomy" id="1611254"/>
    <lineage>
        <taxon>Eukaryota</taxon>
        <taxon>Metazoa</taxon>
        <taxon>Ecdysozoa</taxon>
        <taxon>Nematoda</taxon>
        <taxon>Chromadorea</taxon>
        <taxon>Rhabditida</taxon>
        <taxon>Rhabditina</taxon>
        <taxon>Rhabditomorpha</taxon>
        <taxon>Rhabditoidea</taxon>
        <taxon>Rhabditidae</taxon>
        <taxon>Peloderinae</taxon>
        <taxon>Caenorhabditis</taxon>
    </lineage>
</organism>
<reference evidence="2" key="1">
    <citation type="submission" date="2017-10" db="EMBL/GenBank/DDBJ databases">
        <title>Rapid genome shrinkage in a self-fertile nematode reveals novel sperm competition proteins.</title>
        <authorList>
            <person name="Yin D."/>
            <person name="Schwarz E.M."/>
            <person name="Thomas C.G."/>
            <person name="Felde R.L."/>
            <person name="Korf I.F."/>
            <person name="Cutter A.D."/>
            <person name="Schartner C.M."/>
            <person name="Ralston E.J."/>
            <person name="Meyer B.J."/>
            <person name="Haag E.S."/>
        </authorList>
    </citation>
    <scope>NUCLEOTIDE SEQUENCE [LARGE SCALE GENOMIC DNA]</scope>
    <source>
        <strain evidence="2">JU1422</strain>
    </source>
</reference>
<proteinExistence type="predicted"/>
<dbReference type="AlphaFoldDB" id="A0A2G5U2M3"/>
<name>A0A2G5U2M3_9PELO</name>
<accession>A0A2G5U2M3</accession>
<comment type="caution">
    <text evidence="1">The sequence shown here is derived from an EMBL/GenBank/DDBJ whole genome shotgun (WGS) entry which is preliminary data.</text>
</comment>
<keyword evidence="2" id="KW-1185">Reference proteome</keyword>
<sequence length="68" mass="8044">MLNVALESFTIAEMRIDDKRLNKRKKRPRLANCRVICYGKNSVLRRAVQHNDCETPPRMLTHFFITII</sequence>
<dbReference type="EMBL" id="PDUG01000004">
    <property type="protein sequence ID" value="PIC33713.1"/>
    <property type="molecule type" value="Genomic_DNA"/>
</dbReference>
<gene>
    <name evidence="1" type="primary">Cnig_chr_IV.g13594</name>
    <name evidence="1" type="ORF">B9Z55_013594</name>
</gene>
<dbReference type="Proteomes" id="UP000230233">
    <property type="component" value="Chromosome IV"/>
</dbReference>